<dbReference type="AlphaFoldDB" id="A0A068SHM8"/>
<evidence type="ECO:0000313" key="2">
    <source>
        <dbReference type="Proteomes" id="UP000027586"/>
    </source>
</evidence>
<gene>
    <name evidence="1" type="ORF">LCOR_12319.1</name>
</gene>
<dbReference type="EMBL" id="CBTN010000203">
    <property type="protein sequence ID" value="CDH61545.1"/>
    <property type="molecule type" value="Genomic_DNA"/>
</dbReference>
<name>A0A068SHM8_9FUNG</name>
<reference evidence="1" key="1">
    <citation type="submission" date="2013-08" db="EMBL/GenBank/DDBJ databases">
        <title>Gene expansion shapes genome architecture in the human pathogen Lichtheimia corymbifera: an evolutionary genomics analysis in the ancient terrestrial Mucorales (Mucoromycotina).</title>
        <authorList>
            <person name="Schwartze V.U."/>
            <person name="Winter S."/>
            <person name="Shelest E."/>
            <person name="Marcet-Houben M."/>
            <person name="Horn F."/>
            <person name="Wehner S."/>
            <person name="Hoffmann K."/>
            <person name="Riege K."/>
            <person name="Sammeth M."/>
            <person name="Nowrousian M."/>
            <person name="Valiante V."/>
            <person name="Linde J."/>
            <person name="Jacobsen I.D."/>
            <person name="Marz M."/>
            <person name="Brakhage A.A."/>
            <person name="Gabaldon T."/>
            <person name="Bocker S."/>
            <person name="Voigt K."/>
        </authorList>
    </citation>
    <scope>NUCLEOTIDE SEQUENCE [LARGE SCALE GENOMIC DNA]</scope>
    <source>
        <strain evidence="1">FSU 9682</strain>
    </source>
</reference>
<organism evidence="1 2">
    <name type="scientific">Lichtheimia corymbifera JMRC:FSU:9682</name>
    <dbReference type="NCBI Taxonomy" id="1263082"/>
    <lineage>
        <taxon>Eukaryota</taxon>
        <taxon>Fungi</taxon>
        <taxon>Fungi incertae sedis</taxon>
        <taxon>Mucoromycota</taxon>
        <taxon>Mucoromycotina</taxon>
        <taxon>Mucoromycetes</taxon>
        <taxon>Mucorales</taxon>
        <taxon>Lichtheimiaceae</taxon>
        <taxon>Lichtheimia</taxon>
    </lineage>
</organism>
<protein>
    <submittedName>
        <fullName evidence="1">Uncharacterized protein</fullName>
    </submittedName>
</protein>
<comment type="caution">
    <text evidence="1">The sequence shown here is derived from an EMBL/GenBank/DDBJ whole genome shotgun (WGS) entry which is preliminary data.</text>
</comment>
<dbReference type="VEuPathDB" id="FungiDB:LCOR_12319.1"/>
<evidence type="ECO:0000313" key="1">
    <source>
        <dbReference type="EMBL" id="CDH61545.1"/>
    </source>
</evidence>
<keyword evidence="2" id="KW-1185">Reference proteome</keyword>
<dbReference type="Proteomes" id="UP000027586">
    <property type="component" value="Unassembled WGS sequence"/>
</dbReference>
<proteinExistence type="predicted"/>
<accession>A0A068SHM8</accession>
<sequence>MEHQQLCAQPKNSASYDELAMNSILLTTFMLHGKPAYIKNSGSEMHSPHGKVQLEFDAVSQVFDQTKGTANRRPAILMHIDKDGDLLRIINTVKRRSLQGYHRDRCSFGCIATYKTSQGSKPSIPCIACKMSHQRSACI</sequence>